<feature type="domain" description="3'-5' exoribonuclease Rv2179c-like" evidence="1">
    <location>
        <begin position="2"/>
        <end position="165"/>
    </location>
</feature>
<organism evidence="2">
    <name type="scientific">marine sediment metagenome</name>
    <dbReference type="NCBI Taxonomy" id="412755"/>
    <lineage>
        <taxon>unclassified sequences</taxon>
        <taxon>metagenomes</taxon>
        <taxon>ecological metagenomes</taxon>
    </lineage>
</organism>
<dbReference type="Gene3D" id="3.30.420.10">
    <property type="entry name" value="Ribonuclease H-like superfamily/Ribonuclease H"/>
    <property type="match status" value="1"/>
</dbReference>
<accession>A0A0F8ZGZ2</accession>
<dbReference type="AlphaFoldDB" id="A0A0F8ZGZ2"/>
<evidence type="ECO:0000313" key="2">
    <source>
        <dbReference type="EMBL" id="KKK93092.1"/>
    </source>
</evidence>
<evidence type="ECO:0000259" key="1">
    <source>
        <dbReference type="Pfam" id="PF16473"/>
    </source>
</evidence>
<proteinExistence type="predicted"/>
<name>A0A0F8ZGZ2_9ZZZZ</name>
<dbReference type="InterPro" id="IPR033390">
    <property type="entry name" value="Rv2179c-like"/>
</dbReference>
<comment type="caution">
    <text evidence="2">The sequence shown here is derived from an EMBL/GenBank/DDBJ whole genome shotgun (WGS) entry which is preliminary data.</text>
</comment>
<gene>
    <name evidence="2" type="ORF">LCGC14_2696330</name>
</gene>
<dbReference type="SUPFAM" id="SSF53098">
    <property type="entry name" value="Ribonuclease H-like"/>
    <property type="match status" value="1"/>
</dbReference>
<dbReference type="InterPro" id="IPR012337">
    <property type="entry name" value="RNaseH-like_sf"/>
</dbReference>
<dbReference type="EMBL" id="LAZR01047921">
    <property type="protein sequence ID" value="KKK93092.1"/>
    <property type="molecule type" value="Genomic_DNA"/>
</dbReference>
<dbReference type="Pfam" id="PF16473">
    <property type="entry name" value="Rv2179c-like"/>
    <property type="match status" value="1"/>
</dbReference>
<reference evidence="2" key="1">
    <citation type="journal article" date="2015" name="Nature">
        <title>Complex archaea that bridge the gap between prokaryotes and eukaryotes.</title>
        <authorList>
            <person name="Spang A."/>
            <person name="Saw J.H."/>
            <person name="Jorgensen S.L."/>
            <person name="Zaremba-Niedzwiedzka K."/>
            <person name="Martijn J."/>
            <person name="Lind A.E."/>
            <person name="van Eijk R."/>
            <person name="Schleper C."/>
            <person name="Guy L."/>
            <person name="Ettema T.J."/>
        </authorList>
    </citation>
    <scope>NUCLEOTIDE SEQUENCE</scope>
</reference>
<protein>
    <recommendedName>
        <fullName evidence="1">3'-5' exoribonuclease Rv2179c-like domain-containing protein</fullName>
    </recommendedName>
</protein>
<sequence length="170" mass="20047">MRYFLDTEFIERPGSIQLISIGIVDQNGRTFYAENTSFDERQADDWVQRNVLDKLRWWGENYIPHTTILDDDGSLEMFGSITLIKRILMAFFLDAPPTEFWGYYADYDWVIFCWIFGKMIDLPKGFPMYCKDLKQLLDESGKDKIAAPEGEHNALVDAFWNRDLFNHLNH</sequence>
<dbReference type="GO" id="GO:0003676">
    <property type="term" value="F:nucleic acid binding"/>
    <property type="evidence" value="ECO:0007669"/>
    <property type="project" value="InterPro"/>
</dbReference>
<dbReference type="InterPro" id="IPR036397">
    <property type="entry name" value="RNaseH_sf"/>
</dbReference>